<gene>
    <name evidence="2" type="ORF">DDV96_05040</name>
</gene>
<keyword evidence="3" id="KW-1185">Reference proteome</keyword>
<feature type="transmembrane region" description="Helical" evidence="1">
    <location>
        <begin position="45"/>
        <end position="63"/>
    </location>
</feature>
<accession>A0A2U0I3G9</accession>
<dbReference type="Proteomes" id="UP000245962">
    <property type="component" value="Unassembled WGS sequence"/>
</dbReference>
<keyword evidence="1" id="KW-0472">Membrane</keyword>
<evidence type="ECO:0000256" key="1">
    <source>
        <dbReference type="SAM" id="Phobius"/>
    </source>
</evidence>
<comment type="caution">
    <text evidence="2">The sequence shown here is derived from an EMBL/GenBank/DDBJ whole genome shotgun (WGS) entry which is preliminary data.</text>
</comment>
<keyword evidence="1" id="KW-1133">Transmembrane helix</keyword>
<proteinExistence type="predicted"/>
<evidence type="ECO:0000313" key="3">
    <source>
        <dbReference type="Proteomes" id="UP000245962"/>
    </source>
</evidence>
<dbReference type="RefSeq" id="WP_116693661.1">
    <property type="nucleotide sequence ID" value="NZ_QEHR01000003.1"/>
</dbReference>
<protein>
    <recommendedName>
        <fullName evidence="4">DUF4870 domain-containing protein</fullName>
    </recommendedName>
</protein>
<dbReference type="OrthoDB" id="6400719at2"/>
<dbReference type="AlphaFoldDB" id="A0A2U0I3G9"/>
<feature type="transmembrane region" description="Helical" evidence="1">
    <location>
        <begin position="16"/>
        <end position="33"/>
    </location>
</feature>
<evidence type="ECO:0000313" key="2">
    <source>
        <dbReference type="EMBL" id="PVW15638.1"/>
    </source>
</evidence>
<reference evidence="2 3" key="1">
    <citation type="submission" date="2018-04" db="EMBL/GenBank/DDBJ databases">
        <title>Marixanthomonas spongiae HN-E44 sp. nov., isolated from a marine sponge.</title>
        <authorList>
            <person name="Luo L."/>
            <person name="Zhuang L."/>
        </authorList>
    </citation>
    <scope>NUCLEOTIDE SEQUENCE [LARGE SCALE GENOMIC DNA]</scope>
    <source>
        <strain evidence="2 3">HN-E44</strain>
    </source>
</reference>
<evidence type="ECO:0008006" key="4">
    <source>
        <dbReference type="Google" id="ProtNLM"/>
    </source>
</evidence>
<feature type="transmembrane region" description="Helical" evidence="1">
    <location>
        <begin position="69"/>
        <end position="92"/>
    </location>
</feature>
<sequence>MEPQPTTTPTPDNGKNVAIIAYITLIGWIIALVMHNNNKTDLGAFHLRQMLGLMLLGLALSVLNMLLDIYFLGVIIQLGMLVLWILGLVSAVQGEKKPIPLLGEQFQQWFAGIG</sequence>
<dbReference type="EMBL" id="QEHR01000003">
    <property type="protein sequence ID" value="PVW15638.1"/>
    <property type="molecule type" value="Genomic_DNA"/>
</dbReference>
<name>A0A2U0I3G9_9FLAO</name>
<keyword evidence="1" id="KW-0812">Transmembrane</keyword>
<organism evidence="2 3">
    <name type="scientific">Marixanthomonas spongiae</name>
    <dbReference type="NCBI Taxonomy" id="2174845"/>
    <lineage>
        <taxon>Bacteria</taxon>
        <taxon>Pseudomonadati</taxon>
        <taxon>Bacteroidota</taxon>
        <taxon>Flavobacteriia</taxon>
        <taxon>Flavobacteriales</taxon>
        <taxon>Flavobacteriaceae</taxon>
        <taxon>Marixanthomonas</taxon>
    </lineage>
</organism>